<sequence length="516" mass="58612">MRRNHYFHFLLFSVWVLFLLLFTACSNSEDTTSQEENEDESETEENGESATVNVFKSHLGKGTIPDGDDPHVQYVQEKTGVEYELNSTPPGSEPAEYINLMIASEDFPDILRPIGGVEQTLIDQGGALPLDDLLPEYAPNVWERVPEEAWNIVRSASPDGKIYYIPKVYLIPERAALLRQDWLDAVDMDMPETLDEYKEMLIAFRDEDPNGNGEQDELPTSGREFGTWMDHLFAMFGIAMWEGHPEWDIYDGEINYAGTSENMKAAISFIRELYAENLLDNETFLNKGDVWTAKINNNLVGSWYHLPANLHDRYIAMKEGAPEAYVVGMPLPEVDGFDGYITQKSMGEPEWMIPAASEDNAANALKLLDFFYDPANADFVQYGIEGVQHEVVDGEKKLLPTSDDKPIALGMLNLTTEESMDLRIENSFPEDEQEMVSDIFEVSKADARRIAGDGLPSTVYDGYPDIQSHKLFQEYLTKIVIGEWSIDKFDEFVEKWNQSGGEEVTQRVQEWYETAK</sequence>
<dbReference type="Gene3D" id="3.40.190.10">
    <property type="entry name" value="Periplasmic binding protein-like II"/>
    <property type="match status" value="2"/>
</dbReference>
<evidence type="ECO:0000256" key="1">
    <source>
        <dbReference type="SAM" id="MobiDB-lite"/>
    </source>
</evidence>
<dbReference type="PROSITE" id="PS51257">
    <property type="entry name" value="PROKAR_LIPOPROTEIN"/>
    <property type="match status" value="1"/>
</dbReference>
<reference evidence="4" key="1">
    <citation type="submission" date="2016-10" db="EMBL/GenBank/DDBJ databases">
        <authorList>
            <person name="Varghese N."/>
            <person name="Submissions S."/>
        </authorList>
    </citation>
    <scope>NUCLEOTIDE SEQUENCE [LARGE SCALE GENOMIC DNA]</scope>
    <source>
        <strain evidence="4">CGMCC 1.4250</strain>
    </source>
</reference>
<feature type="chain" id="PRO_5039452586" evidence="2">
    <location>
        <begin position="29"/>
        <end position="516"/>
    </location>
</feature>
<dbReference type="OrthoDB" id="2501893at2"/>
<evidence type="ECO:0000313" key="3">
    <source>
        <dbReference type="EMBL" id="SFL94002.1"/>
    </source>
</evidence>
<dbReference type="RefSeq" id="WP_091483740.1">
    <property type="nucleotide sequence ID" value="NZ_FOTR01000005.1"/>
</dbReference>
<dbReference type="Proteomes" id="UP000198565">
    <property type="component" value="Unassembled WGS sequence"/>
</dbReference>
<feature type="signal peptide" evidence="2">
    <location>
        <begin position="1"/>
        <end position="28"/>
    </location>
</feature>
<dbReference type="SUPFAM" id="SSF53850">
    <property type="entry name" value="Periplasmic binding protein-like II"/>
    <property type="match status" value="1"/>
</dbReference>
<evidence type="ECO:0000313" key="4">
    <source>
        <dbReference type="Proteomes" id="UP000198565"/>
    </source>
</evidence>
<gene>
    <name evidence="3" type="ORF">SAMN04487943_105181</name>
</gene>
<dbReference type="InterPro" id="IPR050490">
    <property type="entry name" value="Bact_solute-bd_prot1"/>
</dbReference>
<dbReference type="EMBL" id="FOTR01000005">
    <property type="protein sequence ID" value="SFL94002.1"/>
    <property type="molecule type" value="Genomic_DNA"/>
</dbReference>
<dbReference type="Pfam" id="PF13416">
    <property type="entry name" value="SBP_bac_8"/>
    <property type="match status" value="1"/>
</dbReference>
<dbReference type="InterPro" id="IPR006059">
    <property type="entry name" value="SBP"/>
</dbReference>
<keyword evidence="4" id="KW-1185">Reference proteome</keyword>
<dbReference type="AlphaFoldDB" id="A0A1I4LSI8"/>
<keyword evidence="2" id="KW-0732">Signal</keyword>
<dbReference type="STRING" id="334253.SAMN04487943_105181"/>
<organism evidence="3 4">
    <name type="scientific">Gracilibacillus orientalis</name>
    <dbReference type="NCBI Taxonomy" id="334253"/>
    <lineage>
        <taxon>Bacteria</taxon>
        <taxon>Bacillati</taxon>
        <taxon>Bacillota</taxon>
        <taxon>Bacilli</taxon>
        <taxon>Bacillales</taxon>
        <taxon>Bacillaceae</taxon>
        <taxon>Gracilibacillus</taxon>
    </lineage>
</organism>
<name>A0A1I4LSI8_9BACI</name>
<feature type="region of interest" description="Disordered" evidence="1">
    <location>
        <begin position="29"/>
        <end position="50"/>
    </location>
</feature>
<accession>A0A1I4LSI8</accession>
<feature type="compositionally biased region" description="Acidic residues" evidence="1">
    <location>
        <begin position="32"/>
        <end position="47"/>
    </location>
</feature>
<protein>
    <submittedName>
        <fullName evidence="3">Extracellular solute-binding protein</fullName>
    </submittedName>
</protein>
<evidence type="ECO:0000256" key="2">
    <source>
        <dbReference type="SAM" id="SignalP"/>
    </source>
</evidence>
<proteinExistence type="predicted"/>
<dbReference type="PANTHER" id="PTHR43649">
    <property type="entry name" value="ARABINOSE-BINDING PROTEIN-RELATED"/>
    <property type="match status" value="1"/>
</dbReference>
<dbReference type="PANTHER" id="PTHR43649:SF12">
    <property type="entry name" value="DIACETYLCHITOBIOSE BINDING PROTEIN DASA"/>
    <property type="match status" value="1"/>
</dbReference>